<accession>A0ABT0TWY7</accession>
<keyword evidence="11" id="KW-1185">Reference proteome</keyword>
<evidence type="ECO:0000256" key="4">
    <source>
        <dbReference type="ARBA" id="ARBA00022597"/>
    </source>
</evidence>
<feature type="transmembrane region" description="Helical" evidence="9">
    <location>
        <begin position="329"/>
        <end position="347"/>
    </location>
</feature>
<evidence type="ECO:0000256" key="7">
    <source>
        <dbReference type="ARBA" id="ARBA00022989"/>
    </source>
</evidence>
<dbReference type="RefSeq" id="WP_250926791.1">
    <property type="nucleotide sequence ID" value="NZ_JAMQBK010000002.1"/>
</dbReference>
<comment type="caution">
    <text evidence="10">The sequence shown here is derived from an EMBL/GenBank/DDBJ whole genome shotgun (WGS) entry which is preliminary data.</text>
</comment>
<gene>
    <name evidence="10" type="ORF">NB063_00635</name>
</gene>
<dbReference type="Pfam" id="PF06379">
    <property type="entry name" value="RhaT"/>
    <property type="match status" value="1"/>
</dbReference>
<protein>
    <submittedName>
        <fullName evidence="10">Rhamnose/proton symporter RhaT</fullName>
    </submittedName>
</protein>
<dbReference type="InterPro" id="IPR036259">
    <property type="entry name" value="MFS_trans_sf"/>
</dbReference>
<evidence type="ECO:0000256" key="5">
    <source>
        <dbReference type="ARBA" id="ARBA00022692"/>
    </source>
</evidence>
<dbReference type="InterPro" id="IPR004673">
    <property type="entry name" value="L-rhamnose-proton_sym_RhaT"/>
</dbReference>
<reference evidence="10 11" key="1">
    <citation type="journal article" date="2022" name="Syst. Appl. Microbiol.">
        <title>Rhodopirellula aestuarii sp. nov., a novel member of the genus Rhodopirellula isolated from brackish sediments collected in the Tagus River estuary, Portugal.</title>
        <authorList>
            <person name="Vitorino I.R."/>
            <person name="Klimek D."/>
            <person name="Calusinska M."/>
            <person name="Lobo-da-Cunha A."/>
            <person name="Vasconcelos V."/>
            <person name="Lage O.M."/>
        </authorList>
    </citation>
    <scope>NUCLEOTIDE SEQUENCE [LARGE SCALE GENOMIC DNA]</scope>
    <source>
        <strain evidence="10 11">ICT_H3.1</strain>
    </source>
</reference>
<evidence type="ECO:0000313" key="11">
    <source>
        <dbReference type="Proteomes" id="UP001202961"/>
    </source>
</evidence>
<organism evidence="10 11">
    <name type="scientific">Aporhodopirellula aestuarii</name>
    <dbReference type="NCBI Taxonomy" id="2950107"/>
    <lineage>
        <taxon>Bacteria</taxon>
        <taxon>Pseudomonadati</taxon>
        <taxon>Planctomycetota</taxon>
        <taxon>Planctomycetia</taxon>
        <taxon>Pirellulales</taxon>
        <taxon>Pirellulaceae</taxon>
        <taxon>Aporhodopirellula</taxon>
    </lineage>
</organism>
<keyword evidence="1" id="KW-0813">Transport</keyword>
<keyword evidence="2" id="KW-1003">Cell membrane</keyword>
<keyword evidence="6" id="KW-0769">Symport</keyword>
<keyword evidence="8 9" id="KW-0472">Membrane</keyword>
<feature type="transmembrane region" description="Helical" evidence="9">
    <location>
        <begin position="222"/>
        <end position="245"/>
    </location>
</feature>
<evidence type="ECO:0000313" key="10">
    <source>
        <dbReference type="EMBL" id="MCM2369119.1"/>
    </source>
</evidence>
<feature type="transmembrane region" description="Helical" evidence="9">
    <location>
        <begin position="93"/>
        <end position="119"/>
    </location>
</feature>
<evidence type="ECO:0000256" key="3">
    <source>
        <dbReference type="ARBA" id="ARBA00022519"/>
    </source>
</evidence>
<sequence length="371" mass="38724">MFIGIAAALVAGTMLGLYALPGKYTSDFEEENKWSLFFVLTMFVVPLVATFSLLKGVGSIYSGIETNILLTMIISSFLWGVGVMMWGKAIDHIGLSLGFSLFIGTVILVGSILPLGIAISKGQSLPSTPALVAILSGIAIVLLGVLSNGKAGLTREADEAAMKSDEGPESSLDASAKTKSYALGITIAVVGGLLATGFNVAFTYGAGPLGDAVTANGNPGWMTAMAVMLPVFLSGGVVMTFYFLYQLSQKKSWGKFKTPAFGKNFVLIFIMAFFHYAASAMYAFAADKLGANGPVVVYAIFNTTCLVVAVLSGILTGEWTKASPGARRWLYTGLVCMVAGVLVLAFGQTLDQAPPTEAVADLVSVLKPAGV</sequence>
<evidence type="ECO:0000256" key="1">
    <source>
        <dbReference type="ARBA" id="ARBA00022448"/>
    </source>
</evidence>
<feature type="transmembrane region" description="Helical" evidence="9">
    <location>
        <begin position="35"/>
        <end position="54"/>
    </location>
</feature>
<proteinExistence type="predicted"/>
<dbReference type="SUPFAM" id="SSF103473">
    <property type="entry name" value="MFS general substrate transporter"/>
    <property type="match status" value="1"/>
</dbReference>
<evidence type="ECO:0000256" key="9">
    <source>
        <dbReference type="SAM" id="Phobius"/>
    </source>
</evidence>
<evidence type="ECO:0000256" key="2">
    <source>
        <dbReference type="ARBA" id="ARBA00022475"/>
    </source>
</evidence>
<evidence type="ECO:0000256" key="6">
    <source>
        <dbReference type="ARBA" id="ARBA00022847"/>
    </source>
</evidence>
<keyword evidence="4" id="KW-0762">Sugar transport</keyword>
<name>A0ABT0TWY7_9BACT</name>
<feature type="transmembrane region" description="Helical" evidence="9">
    <location>
        <begin position="265"/>
        <end position="284"/>
    </location>
</feature>
<evidence type="ECO:0000256" key="8">
    <source>
        <dbReference type="ARBA" id="ARBA00023136"/>
    </source>
</evidence>
<dbReference type="EMBL" id="JAMQBK010000002">
    <property type="protein sequence ID" value="MCM2369119.1"/>
    <property type="molecule type" value="Genomic_DNA"/>
</dbReference>
<dbReference type="Proteomes" id="UP001202961">
    <property type="component" value="Unassembled WGS sequence"/>
</dbReference>
<feature type="transmembrane region" description="Helical" evidence="9">
    <location>
        <begin position="66"/>
        <end position="87"/>
    </location>
</feature>
<keyword evidence="7 9" id="KW-1133">Transmembrane helix</keyword>
<keyword evidence="5 9" id="KW-0812">Transmembrane</keyword>
<keyword evidence="3" id="KW-0997">Cell inner membrane</keyword>
<feature type="transmembrane region" description="Helical" evidence="9">
    <location>
        <begin position="181"/>
        <end position="202"/>
    </location>
</feature>
<feature type="transmembrane region" description="Helical" evidence="9">
    <location>
        <begin position="296"/>
        <end position="317"/>
    </location>
</feature>